<dbReference type="InterPro" id="IPR018647">
    <property type="entry name" value="SLFN_3-like_DNA/RNA_helicase"/>
</dbReference>
<organism evidence="2 3">
    <name type="scientific">Bradyrhizobium erythrophlei</name>
    <dbReference type="NCBI Taxonomy" id="1437360"/>
    <lineage>
        <taxon>Bacteria</taxon>
        <taxon>Pseudomonadati</taxon>
        <taxon>Pseudomonadota</taxon>
        <taxon>Alphaproteobacteria</taxon>
        <taxon>Hyphomicrobiales</taxon>
        <taxon>Nitrobacteraceae</taxon>
        <taxon>Bradyrhizobium</taxon>
    </lineage>
</organism>
<name>A0A1M5YNY2_9BRAD</name>
<dbReference type="Gene3D" id="3.40.50.300">
    <property type="entry name" value="P-loop containing nucleotide triphosphate hydrolases"/>
    <property type="match status" value="1"/>
</dbReference>
<dbReference type="InterPro" id="IPR027417">
    <property type="entry name" value="P-loop_NTPase"/>
</dbReference>
<dbReference type="AlphaFoldDB" id="A0A1M5YNY2"/>
<sequence length="770" mass="84470">MLASDGPSGMSCFAAGWIRTGLSLVRTASSNFLLKHPPCVASIFDHERTTRAKFFSSTRQLAAGTSQTILVGAIATRLRLVQTNNIWKSRSGCGFRMVAYASYTAEEFLNAPEDLIFARLVRSDAVSGFSQFSHKQGWSWGEAIRLMKSACEQLIAADHRHSGVGVVLEYRIPRREKRLDAAFLFCNTVAVIEFKAGSSSATSEAIAQVSDYCLDLAYYHAQSQGKKIVPIVCSTEALSSHLLPASNETLISDIHCAGGSDLSALLLQLASEDPKSPDGSISHEHWCSSSYRPIPGIIETTVSLFNKHGAEDIEAALADRGTIDRSIEAIQRIIEESRDGNQKTLCLLTGVPGAGKTLTGLRIAHSPDSLRTGWRSVFLSGNGPLLRVLKAALAADYKDRQGCTKALAQRHAESLLHSVHAYLAEAQKSQSPTSENIIIFDEAQRAWDAAKMQKMAGRQRSFGVVSELAPQLDQASEPSQILAVMDRHVEGAVVIALCGSGQEIHDGEAGVGEWIAARNKDYPHWRLICSPSALELGRADPVKVDAETSSSMHLNISVRSHRASAYAAWVDAVLRGKPVEARLHADHEEFPVVLVRQLDEARRWLRATTLGSRRFGLVASSGCSRLRPYGIEVSAGFRKELDYAEWFTAPKGDLRSSFALETAATEFECQGLELDRVAVCWGWDLTLAEKELSPRTFRGTSWNAVRKSRDRQYIINKYRVLLTRAREGMVIWVPLGDEHDRTRSVAEMDELANYLVECGVKPISGADDSN</sequence>
<accession>A0A1M5YNY2</accession>
<evidence type="ECO:0000313" key="3">
    <source>
        <dbReference type="Proteomes" id="UP000189796"/>
    </source>
</evidence>
<proteinExistence type="predicted"/>
<evidence type="ECO:0000259" key="1">
    <source>
        <dbReference type="Pfam" id="PF09848"/>
    </source>
</evidence>
<dbReference type="EMBL" id="LT670817">
    <property type="protein sequence ID" value="SHI13611.1"/>
    <property type="molecule type" value="Genomic_DNA"/>
</dbReference>
<gene>
    <name evidence="2" type="ORF">SAMN05443248_8565</name>
</gene>
<evidence type="ECO:0000313" key="2">
    <source>
        <dbReference type="EMBL" id="SHI13611.1"/>
    </source>
</evidence>
<dbReference type="SUPFAM" id="SSF52540">
    <property type="entry name" value="P-loop containing nucleoside triphosphate hydrolases"/>
    <property type="match status" value="1"/>
</dbReference>
<feature type="domain" description="Schlafen group 3-like DNA/RNA helicase" evidence="1">
    <location>
        <begin position="343"/>
        <end position="734"/>
    </location>
</feature>
<protein>
    <submittedName>
        <fullName evidence="2">Uncharacterized conserved protein</fullName>
    </submittedName>
</protein>
<dbReference type="Pfam" id="PF09848">
    <property type="entry name" value="SLFN-g3_helicase"/>
    <property type="match status" value="1"/>
</dbReference>
<reference evidence="2 3" key="1">
    <citation type="submission" date="2016-11" db="EMBL/GenBank/DDBJ databases">
        <authorList>
            <person name="Jaros S."/>
            <person name="Januszkiewicz K."/>
            <person name="Wedrychowicz H."/>
        </authorList>
    </citation>
    <scope>NUCLEOTIDE SEQUENCE [LARGE SCALE GENOMIC DNA]</scope>
    <source>
        <strain evidence="2 3">GAS138</strain>
    </source>
</reference>
<dbReference type="Proteomes" id="UP000189796">
    <property type="component" value="Chromosome I"/>
</dbReference>